<dbReference type="GO" id="GO:0007601">
    <property type="term" value="P:visual perception"/>
    <property type="evidence" value="ECO:0007669"/>
    <property type="project" value="UniProtKB-KW"/>
</dbReference>
<feature type="transmembrane region" description="Helical" evidence="16">
    <location>
        <begin position="139"/>
        <end position="160"/>
    </location>
</feature>
<feature type="compositionally biased region" description="Low complexity" evidence="15">
    <location>
        <begin position="1"/>
        <end position="24"/>
    </location>
</feature>
<evidence type="ECO:0000256" key="1">
    <source>
        <dbReference type="ARBA" id="ARBA00000583"/>
    </source>
</evidence>
<keyword evidence="5" id="KW-0140">cGMP</keyword>
<dbReference type="Proteomes" id="UP001274896">
    <property type="component" value="Unassembled WGS sequence"/>
</dbReference>
<dbReference type="PANTHER" id="PTHR12122:SF5">
    <property type="entry name" value="RETINAL CONE RHODOPSIN-SENSITIVE CGMP 3',5'-CYCLIC PHOSPHODIESTERASE SUBUNIT GAMMA"/>
    <property type="match status" value="1"/>
</dbReference>
<dbReference type="Gene3D" id="4.10.1120.10">
    <property type="entry name" value="Retinal cGMP phosphodiesterase, gamma subunit"/>
    <property type="match status" value="1"/>
</dbReference>
<dbReference type="GO" id="GO:0047555">
    <property type="term" value="F:3',5'-cyclic-GMP phosphodiesterase activity"/>
    <property type="evidence" value="ECO:0007669"/>
    <property type="project" value="UniProtKB-EC"/>
</dbReference>
<evidence type="ECO:0000256" key="4">
    <source>
        <dbReference type="ARBA" id="ARBA00012319"/>
    </source>
</evidence>
<reference evidence="18" key="1">
    <citation type="submission" date="2023-06" db="EMBL/GenBank/DDBJ databases">
        <title>Male Hemibagrus guttatus genome.</title>
        <authorList>
            <person name="Bian C."/>
        </authorList>
    </citation>
    <scope>NUCLEOTIDE SEQUENCE</scope>
    <source>
        <strain evidence="18">Male_cb2023</strain>
        <tissue evidence="18">Muscle</tissue>
    </source>
</reference>
<evidence type="ECO:0000256" key="13">
    <source>
        <dbReference type="ARBA" id="ARBA00038660"/>
    </source>
</evidence>
<dbReference type="SUPFAM" id="SSF48652">
    <property type="entry name" value="Tetraspanin"/>
    <property type="match status" value="1"/>
</dbReference>
<dbReference type="GO" id="GO:0045742">
    <property type="term" value="P:positive regulation of epidermal growth factor receptor signaling pathway"/>
    <property type="evidence" value="ECO:0007669"/>
    <property type="project" value="TreeGrafter"/>
</dbReference>
<comment type="catalytic activity">
    <reaction evidence="1">
        <text>3',5'-cyclic GMP + H2O = GMP + H(+)</text>
        <dbReference type="Rhea" id="RHEA:16957"/>
        <dbReference type="ChEBI" id="CHEBI:15377"/>
        <dbReference type="ChEBI" id="CHEBI:15378"/>
        <dbReference type="ChEBI" id="CHEBI:57746"/>
        <dbReference type="ChEBI" id="CHEBI:58115"/>
        <dbReference type="EC" id="3.1.4.35"/>
    </reaction>
</comment>
<dbReference type="Pfam" id="PF00335">
    <property type="entry name" value="Tetraspanin"/>
    <property type="match status" value="1"/>
</dbReference>
<evidence type="ECO:0000256" key="12">
    <source>
        <dbReference type="ARBA" id="ARBA00025377"/>
    </source>
</evidence>
<name>A0AAE0PV66_9TELE</name>
<dbReference type="InterPro" id="IPR006952">
    <property type="entry name" value="PDE6_gamma"/>
</dbReference>
<sequence>MNSAPPAGSALSAPAGGVGPTTPKKGPPKFKQRQTRTFKSKAPKPGQKGFGDDIPGMEGLGTATTAIKRTWVLQQDNDPKHTSKYTSEWLKKNKMKTLECPSQSPDLNPIEMLWHDLKKLFGRVEAAVIIMALGGCGQICKWIIILFNILFILVGVVLFGGGLYLRFSANVPVDIKSNDFIVMVGLCIAIGGVILITSVIGDYGSCSENKSALSVYCSLLFLLAAVTAIGGGVAFVKNREFSGHVAEFYATVYTQHVLTGDVIRAFILKLFHTAFDCCGLGGTMQTLMGATNICPQQTSVLGIPVSTSSSCMPLIMNDLPASSVLTFFMVISGTLFLVLVCSVMLCYSIKNRVYSSPPFYY</sequence>
<evidence type="ECO:0000256" key="5">
    <source>
        <dbReference type="ARBA" id="ARBA00022535"/>
    </source>
</evidence>
<evidence type="ECO:0000256" key="9">
    <source>
        <dbReference type="ARBA" id="ARBA00022989"/>
    </source>
</evidence>
<feature type="region of interest" description="Disordered" evidence="15">
    <location>
        <begin position="1"/>
        <end position="57"/>
    </location>
</feature>
<dbReference type="GO" id="GO:0045745">
    <property type="term" value="P:positive regulation of G protein-coupled receptor signaling pathway"/>
    <property type="evidence" value="ECO:0007669"/>
    <property type="project" value="TreeGrafter"/>
</dbReference>
<dbReference type="AlphaFoldDB" id="A0AAE0PV66"/>
<comment type="subunit">
    <text evidence="13">Tetramer composed of two catalytic chains (alpha and beta), and two inhibitory chains (gamma).</text>
</comment>
<keyword evidence="10 16" id="KW-0472">Membrane</keyword>
<evidence type="ECO:0000256" key="15">
    <source>
        <dbReference type="SAM" id="MobiDB-lite"/>
    </source>
</evidence>
<feature type="transmembrane region" description="Helical" evidence="16">
    <location>
        <begin position="213"/>
        <end position="236"/>
    </location>
</feature>
<evidence type="ECO:0000256" key="8">
    <source>
        <dbReference type="ARBA" id="ARBA00022801"/>
    </source>
</evidence>
<dbReference type="GO" id="GO:0042622">
    <property type="term" value="C:photoreceptor outer segment membrane"/>
    <property type="evidence" value="ECO:0007669"/>
    <property type="project" value="TreeGrafter"/>
</dbReference>
<dbReference type="EC" id="3.1.4.35" evidence="4"/>
<proteinExistence type="inferred from homology"/>
<feature type="transmembrane region" description="Helical" evidence="16">
    <location>
        <begin position="180"/>
        <end position="201"/>
    </location>
</feature>
<comment type="subcellular location">
    <subcellularLocation>
        <location evidence="2">Membrane</location>
        <topology evidence="2">Multi-pass membrane protein</topology>
    </subcellularLocation>
</comment>
<keyword evidence="7 16" id="KW-0812">Transmembrane</keyword>
<dbReference type="InterPro" id="IPR008952">
    <property type="entry name" value="Tetraspanin_EC2_sf"/>
</dbReference>
<dbReference type="InterPro" id="IPR038717">
    <property type="entry name" value="Tc1-like_DDE_dom"/>
</dbReference>
<comment type="similarity">
    <text evidence="3">Belongs to the rod/cone cGMP-PDE gamma subunit family.</text>
</comment>
<evidence type="ECO:0000256" key="7">
    <source>
        <dbReference type="ARBA" id="ARBA00022692"/>
    </source>
</evidence>
<feature type="compositionally biased region" description="Basic residues" evidence="15">
    <location>
        <begin position="26"/>
        <end position="42"/>
    </location>
</feature>
<evidence type="ECO:0000256" key="6">
    <source>
        <dbReference type="ARBA" id="ARBA00022606"/>
    </source>
</evidence>
<dbReference type="GO" id="GO:0030553">
    <property type="term" value="F:cGMP binding"/>
    <property type="evidence" value="ECO:0007669"/>
    <property type="project" value="InterPro"/>
</dbReference>
<keyword evidence="9 16" id="KW-1133">Transmembrane helix</keyword>
<dbReference type="PANTHER" id="PTHR12122">
    <property type="entry name" value="RETINAL CONE RHODOPSIN-SENSITIVE CGMP 3',5'-CYCLIC PHOSPHODIESTERASE GAMMA-SUBUNIT-RELATED"/>
    <property type="match status" value="1"/>
</dbReference>
<dbReference type="Pfam" id="PF04868">
    <property type="entry name" value="PDE6_gamma"/>
    <property type="match status" value="1"/>
</dbReference>
<evidence type="ECO:0000256" key="2">
    <source>
        <dbReference type="ARBA" id="ARBA00004141"/>
    </source>
</evidence>
<feature type="domain" description="Tc1-like transposase DDE" evidence="17">
    <location>
        <begin position="70"/>
        <end position="119"/>
    </location>
</feature>
<comment type="caution">
    <text evidence="18">The sequence shown here is derived from an EMBL/GenBank/DDBJ whole genome shotgun (WGS) entry which is preliminary data.</text>
</comment>
<keyword evidence="11" id="KW-0844">Vision</keyword>
<evidence type="ECO:0000256" key="3">
    <source>
        <dbReference type="ARBA" id="ARBA00006377"/>
    </source>
</evidence>
<keyword evidence="8" id="KW-0378">Hydrolase</keyword>
<dbReference type="InterPro" id="IPR037030">
    <property type="entry name" value="PDE6_gamma_sf"/>
</dbReference>
<gene>
    <name evidence="18" type="ORF">QTP70_031806</name>
</gene>
<evidence type="ECO:0000256" key="10">
    <source>
        <dbReference type="ARBA" id="ARBA00023136"/>
    </source>
</evidence>
<evidence type="ECO:0000256" key="11">
    <source>
        <dbReference type="ARBA" id="ARBA00023305"/>
    </source>
</evidence>
<evidence type="ECO:0000313" key="19">
    <source>
        <dbReference type="Proteomes" id="UP001274896"/>
    </source>
</evidence>
<evidence type="ECO:0000259" key="17">
    <source>
        <dbReference type="Pfam" id="PF13358"/>
    </source>
</evidence>
<comment type="function">
    <text evidence="12">Participates in processes of transmission and amplification of the visual signal. cGMP-PDEs are the effector molecules in G-protein-mediated phototransduction in vertebrate rods and cones.</text>
</comment>
<dbReference type="Pfam" id="PF13358">
    <property type="entry name" value="DDE_3"/>
    <property type="match status" value="1"/>
</dbReference>
<feature type="transmembrane region" description="Helical" evidence="16">
    <location>
        <begin position="324"/>
        <end position="347"/>
    </location>
</feature>
<keyword evidence="6" id="KW-0716">Sensory transduction</keyword>
<dbReference type="PRINTS" id="PR00259">
    <property type="entry name" value="TMFOUR"/>
</dbReference>
<accession>A0AAE0PV66</accession>
<protein>
    <recommendedName>
        <fullName evidence="14">Retinal cone rhodopsin-sensitive cGMP 3',5'-cyclic phosphodiesterase subunit gamma</fullName>
        <ecNumber evidence="4">3.1.4.35</ecNumber>
    </recommendedName>
</protein>
<evidence type="ECO:0000256" key="16">
    <source>
        <dbReference type="SAM" id="Phobius"/>
    </source>
</evidence>
<evidence type="ECO:0000313" key="18">
    <source>
        <dbReference type="EMBL" id="KAK3508519.1"/>
    </source>
</evidence>
<keyword evidence="19" id="KW-1185">Reference proteome</keyword>
<organism evidence="18 19">
    <name type="scientific">Hemibagrus guttatus</name>
    <dbReference type="NCBI Taxonomy" id="175788"/>
    <lineage>
        <taxon>Eukaryota</taxon>
        <taxon>Metazoa</taxon>
        <taxon>Chordata</taxon>
        <taxon>Craniata</taxon>
        <taxon>Vertebrata</taxon>
        <taxon>Euteleostomi</taxon>
        <taxon>Actinopterygii</taxon>
        <taxon>Neopterygii</taxon>
        <taxon>Teleostei</taxon>
        <taxon>Ostariophysi</taxon>
        <taxon>Siluriformes</taxon>
        <taxon>Bagridae</taxon>
        <taxon>Hemibagrus</taxon>
    </lineage>
</organism>
<dbReference type="Gene3D" id="1.10.1450.10">
    <property type="entry name" value="Tetraspanin"/>
    <property type="match status" value="1"/>
</dbReference>
<evidence type="ECO:0000256" key="14">
    <source>
        <dbReference type="ARBA" id="ARBA00039178"/>
    </source>
</evidence>
<dbReference type="InterPro" id="IPR018499">
    <property type="entry name" value="Tetraspanin/Peripherin"/>
</dbReference>
<dbReference type="EMBL" id="JAUCMX010000028">
    <property type="protein sequence ID" value="KAK3508519.1"/>
    <property type="molecule type" value="Genomic_DNA"/>
</dbReference>